<protein>
    <submittedName>
        <fullName evidence="1">Uncharacterized protein</fullName>
    </submittedName>
</protein>
<dbReference type="Proteomes" id="UP001630969">
    <property type="component" value="Unassembled WGS sequence"/>
</dbReference>
<dbReference type="RefSeq" id="WP_041995486.1">
    <property type="nucleotide sequence ID" value="NZ_CDBT01000017.1"/>
</dbReference>
<dbReference type="EMBL" id="JBGXBU010000001">
    <property type="protein sequence ID" value="MFM4892549.1"/>
    <property type="molecule type" value="Genomic_DNA"/>
</dbReference>
<name>A0ABW9GN29_9GAMM</name>
<gene>
    <name evidence="1" type="ORF">ACEUDJ_06625</name>
</gene>
<sequence>MTPHPARLTLLMRIEPGCLGPDGKLHIATFCAAATRLFAASAPQGLCWQLIPRHDKRLPELSFLLQDQTLTDPQAERYLQRLGLALAPLREQADERLAELVDRYLKTLGSRSP</sequence>
<evidence type="ECO:0000313" key="1">
    <source>
        <dbReference type="EMBL" id="MFM4892549.1"/>
    </source>
</evidence>
<keyword evidence="2" id="KW-1185">Reference proteome</keyword>
<evidence type="ECO:0000313" key="2">
    <source>
        <dbReference type="Proteomes" id="UP001630969"/>
    </source>
</evidence>
<comment type="caution">
    <text evidence="1">The sequence shown here is derived from an EMBL/GenBank/DDBJ whole genome shotgun (WGS) entry which is preliminary data.</text>
</comment>
<reference evidence="1 2" key="1">
    <citation type="submission" date="2024-09" db="EMBL/GenBank/DDBJ databases">
        <title>Aeromonas strains Genome sequencing and assembly.</title>
        <authorList>
            <person name="Hu X."/>
            <person name="Tang B."/>
        </authorList>
    </citation>
    <scope>NUCLEOTIDE SEQUENCE [LARGE SCALE GENOMIC DNA]</scope>
    <source>
        <strain evidence="1 2">NB23SCDHY001</strain>
    </source>
</reference>
<dbReference type="GeneID" id="97219758"/>
<proteinExistence type="predicted"/>
<organism evidence="1 2">
    <name type="scientific">Aeromonas bivalvium</name>
    <dbReference type="NCBI Taxonomy" id="440079"/>
    <lineage>
        <taxon>Bacteria</taxon>
        <taxon>Pseudomonadati</taxon>
        <taxon>Pseudomonadota</taxon>
        <taxon>Gammaproteobacteria</taxon>
        <taxon>Aeromonadales</taxon>
        <taxon>Aeromonadaceae</taxon>
        <taxon>Aeromonas</taxon>
    </lineage>
</organism>
<accession>A0ABW9GN29</accession>